<dbReference type="Proteomes" id="UP000789572">
    <property type="component" value="Unassembled WGS sequence"/>
</dbReference>
<name>A0A9N9CK09_9GLOM</name>
<comment type="caution">
    <text evidence="1">The sequence shown here is derived from an EMBL/GenBank/DDBJ whole genome shotgun (WGS) entry which is preliminary data.</text>
</comment>
<dbReference type="AlphaFoldDB" id="A0A9N9CK09"/>
<dbReference type="EMBL" id="CAJVPJ010001758">
    <property type="protein sequence ID" value="CAG8602734.1"/>
    <property type="molecule type" value="Genomic_DNA"/>
</dbReference>
<evidence type="ECO:0000313" key="2">
    <source>
        <dbReference type="Proteomes" id="UP000789572"/>
    </source>
</evidence>
<organism evidence="1 2">
    <name type="scientific">Paraglomus occultum</name>
    <dbReference type="NCBI Taxonomy" id="144539"/>
    <lineage>
        <taxon>Eukaryota</taxon>
        <taxon>Fungi</taxon>
        <taxon>Fungi incertae sedis</taxon>
        <taxon>Mucoromycota</taxon>
        <taxon>Glomeromycotina</taxon>
        <taxon>Glomeromycetes</taxon>
        <taxon>Paraglomerales</taxon>
        <taxon>Paraglomeraceae</taxon>
        <taxon>Paraglomus</taxon>
    </lineage>
</organism>
<gene>
    <name evidence="1" type="ORF">POCULU_LOCUS7551</name>
</gene>
<sequence>MGKSISKLVNDSTDRECKEALRFLRTAVLSKLKSFEQELLNPPSNNHTVPIGTIVDKMQDIHVNASKSGDALSNEINKTLDSLFSGDTAAALKIGVSATVKAFIGATEIGESTHRDYHIYVQDNALIRLDILLYRFNFSSENILRGVHSVNGYLFYKSIINHSEVSRDVMVYEITRFVRNYMKATAFTKSSKLDEEEVNNEVAQYLERLHSLYRVFENYDNDSGSSQILKWKRK</sequence>
<keyword evidence="2" id="KW-1185">Reference proteome</keyword>
<evidence type="ECO:0000313" key="1">
    <source>
        <dbReference type="EMBL" id="CAG8602734.1"/>
    </source>
</evidence>
<protein>
    <submittedName>
        <fullName evidence="1">843_t:CDS:1</fullName>
    </submittedName>
</protein>
<reference evidence="1" key="1">
    <citation type="submission" date="2021-06" db="EMBL/GenBank/DDBJ databases">
        <authorList>
            <person name="Kallberg Y."/>
            <person name="Tangrot J."/>
            <person name="Rosling A."/>
        </authorList>
    </citation>
    <scope>NUCLEOTIDE SEQUENCE</scope>
    <source>
        <strain evidence="1">IA702</strain>
    </source>
</reference>
<dbReference type="OrthoDB" id="5962590at2759"/>
<proteinExistence type="predicted"/>
<accession>A0A9N9CK09</accession>